<reference evidence="5 6" key="1">
    <citation type="submission" date="2015-06" db="EMBL/GenBank/DDBJ databases">
        <title>Draft genome of the moderately acidophilic sulfate reducer Candidatus Desulfosporosinus acididurans strain M1.</title>
        <authorList>
            <person name="Poehlein A."/>
            <person name="Petzsch P."/>
            <person name="Johnson B.D."/>
            <person name="Schloemann M."/>
            <person name="Daniel R."/>
            <person name="Muehling M."/>
        </authorList>
    </citation>
    <scope>NUCLEOTIDE SEQUENCE [LARGE SCALE GENOMIC DNA]</scope>
    <source>
        <strain evidence="5 6">M1</strain>
    </source>
</reference>
<dbReference type="InterPro" id="IPR000792">
    <property type="entry name" value="Tscrpt_reg_LuxR_C"/>
</dbReference>
<feature type="domain" description="HTH luxR-type" evidence="4">
    <location>
        <begin position="10"/>
        <end position="75"/>
    </location>
</feature>
<dbReference type="PROSITE" id="PS50043">
    <property type="entry name" value="HTH_LUXR_2"/>
    <property type="match status" value="1"/>
</dbReference>
<dbReference type="AlphaFoldDB" id="A0A0J1FSF7"/>
<dbReference type="EMBL" id="LDZY01000005">
    <property type="protein sequence ID" value="KLU66409.1"/>
    <property type="molecule type" value="Genomic_DNA"/>
</dbReference>
<gene>
    <name evidence="5" type="primary">comA</name>
    <name evidence="5" type="ORF">DEAC_c18080</name>
</gene>
<evidence type="ECO:0000313" key="5">
    <source>
        <dbReference type="EMBL" id="KLU66409.1"/>
    </source>
</evidence>
<dbReference type="PRINTS" id="PR00038">
    <property type="entry name" value="HTHLUXR"/>
</dbReference>
<dbReference type="Proteomes" id="UP000036356">
    <property type="component" value="Unassembled WGS sequence"/>
</dbReference>
<dbReference type="SMART" id="SM00421">
    <property type="entry name" value="HTH_LUXR"/>
    <property type="match status" value="1"/>
</dbReference>
<name>A0A0J1FSF7_9FIRM</name>
<dbReference type="PATRIC" id="fig|476652.3.peg.1869"/>
<dbReference type="SUPFAM" id="SSF46894">
    <property type="entry name" value="C-terminal effector domain of the bipartite response regulators"/>
    <property type="match status" value="1"/>
</dbReference>
<comment type="caution">
    <text evidence="5">The sequence shown here is derived from an EMBL/GenBank/DDBJ whole genome shotgun (WGS) entry which is preliminary data.</text>
</comment>
<dbReference type="Gene3D" id="1.10.10.10">
    <property type="entry name" value="Winged helix-like DNA-binding domain superfamily/Winged helix DNA-binding domain"/>
    <property type="match status" value="1"/>
</dbReference>
<dbReference type="PANTHER" id="PTHR44688:SF16">
    <property type="entry name" value="DNA-BINDING TRANSCRIPTIONAL ACTIVATOR DEVR_DOSR"/>
    <property type="match status" value="1"/>
</dbReference>
<dbReference type="PANTHER" id="PTHR44688">
    <property type="entry name" value="DNA-BINDING TRANSCRIPTIONAL ACTIVATOR DEVR_DOSR"/>
    <property type="match status" value="1"/>
</dbReference>
<dbReference type="GO" id="GO:0006355">
    <property type="term" value="P:regulation of DNA-templated transcription"/>
    <property type="evidence" value="ECO:0007669"/>
    <property type="project" value="InterPro"/>
</dbReference>
<evidence type="ECO:0000256" key="2">
    <source>
        <dbReference type="ARBA" id="ARBA00023125"/>
    </source>
</evidence>
<protein>
    <submittedName>
        <fullName evidence="5">Transcriptional regulatory protein ComA</fullName>
    </submittedName>
</protein>
<evidence type="ECO:0000313" key="6">
    <source>
        <dbReference type="Proteomes" id="UP000036356"/>
    </source>
</evidence>
<keyword evidence="1" id="KW-0805">Transcription regulation</keyword>
<dbReference type="InterPro" id="IPR016032">
    <property type="entry name" value="Sig_transdc_resp-reg_C-effctor"/>
</dbReference>
<keyword evidence="3" id="KW-0804">Transcription</keyword>
<evidence type="ECO:0000256" key="1">
    <source>
        <dbReference type="ARBA" id="ARBA00023015"/>
    </source>
</evidence>
<dbReference type="Pfam" id="PF00196">
    <property type="entry name" value="GerE"/>
    <property type="match status" value="1"/>
</dbReference>
<sequence length="83" mass="9495">MDNSRKLNDHDLKGVSFDKKELSILKEVARGKGNKEIADYLLISQRAVEYNLTRIFGKLNVRSRSEAIFEAKQLGVIPNEDFI</sequence>
<dbReference type="InterPro" id="IPR036388">
    <property type="entry name" value="WH-like_DNA-bd_sf"/>
</dbReference>
<dbReference type="CDD" id="cd06170">
    <property type="entry name" value="LuxR_C_like"/>
    <property type="match status" value="1"/>
</dbReference>
<keyword evidence="6" id="KW-1185">Reference proteome</keyword>
<proteinExistence type="predicted"/>
<dbReference type="GO" id="GO:0003677">
    <property type="term" value="F:DNA binding"/>
    <property type="evidence" value="ECO:0007669"/>
    <property type="project" value="UniProtKB-KW"/>
</dbReference>
<keyword evidence="2" id="KW-0238">DNA-binding</keyword>
<evidence type="ECO:0000259" key="4">
    <source>
        <dbReference type="PROSITE" id="PS50043"/>
    </source>
</evidence>
<accession>A0A0J1FSF7</accession>
<dbReference type="STRING" id="476652.DEAC_c18080"/>
<organism evidence="5 6">
    <name type="scientific">Desulfosporosinus acididurans</name>
    <dbReference type="NCBI Taxonomy" id="476652"/>
    <lineage>
        <taxon>Bacteria</taxon>
        <taxon>Bacillati</taxon>
        <taxon>Bacillota</taxon>
        <taxon>Clostridia</taxon>
        <taxon>Eubacteriales</taxon>
        <taxon>Desulfitobacteriaceae</taxon>
        <taxon>Desulfosporosinus</taxon>
    </lineage>
</organism>
<evidence type="ECO:0000256" key="3">
    <source>
        <dbReference type="ARBA" id="ARBA00023163"/>
    </source>
</evidence>